<organism evidence="4 5">
    <name type="scientific">Azotobacter beijerinckii</name>
    <dbReference type="NCBI Taxonomy" id="170623"/>
    <lineage>
        <taxon>Bacteria</taxon>
        <taxon>Pseudomonadati</taxon>
        <taxon>Pseudomonadota</taxon>
        <taxon>Gammaproteobacteria</taxon>
        <taxon>Pseudomonadales</taxon>
        <taxon>Pseudomonadaceae</taxon>
        <taxon>Azotobacter</taxon>
    </lineage>
</organism>
<dbReference type="Pfam" id="PF13407">
    <property type="entry name" value="Peripla_BP_4"/>
    <property type="match status" value="1"/>
</dbReference>
<evidence type="ECO:0000313" key="4">
    <source>
        <dbReference type="EMBL" id="SEI71755.1"/>
    </source>
</evidence>
<comment type="subcellular location">
    <subcellularLocation>
        <location evidence="1">Periplasm</location>
    </subcellularLocation>
</comment>
<comment type="similarity">
    <text evidence="2">Belongs to the bacterial solute-binding protein 2 family.</text>
</comment>
<dbReference type="InterPro" id="IPR028082">
    <property type="entry name" value="Peripla_BP_I"/>
</dbReference>
<dbReference type="PANTHER" id="PTHR30036:SF7">
    <property type="entry name" value="ABC TRANSPORTER PERIPLASMIC-BINDING PROTEIN YPHF"/>
    <property type="match status" value="1"/>
</dbReference>
<dbReference type="OrthoDB" id="3189720at2"/>
<dbReference type="SUPFAM" id="SSF53822">
    <property type="entry name" value="Periplasmic binding protein-like I"/>
    <property type="match status" value="1"/>
</dbReference>
<dbReference type="GO" id="GO:0030288">
    <property type="term" value="C:outer membrane-bounded periplasmic space"/>
    <property type="evidence" value="ECO:0007669"/>
    <property type="project" value="TreeGrafter"/>
</dbReference>
<reference evidence="4 5" key="1">
    <citation type="submission" date="2016-10" db="EMBL/GenBank/DDBJ databases">
        <authorList>
            <person name="de Groot N.N."/>
        </authorList>
    </citation>
    <scope>NUCLEOTIDE SEQUENCE [LARGE SCALE GENOMIC DNA]</scope>
    <source>
        <strain evidence="4 5">DSM 373</strain>
    </source>
</reference>
<sequence length="351" mass="38092">MWHADLPECYSLQGSGLKRPHFFRLPRLAVLLCGLLLAPLASAAPLQFALVAKRVDHRFFILAAEGCAEAAQAQGDSCLLLGAAGPTHFRRQNEALKAAFERGLDGIALSVTHSKWLADHALQRAGKTPLITFDSDLGPAEQPLRKGYVGLDNLLFGQQLGMLAQRFRPQGGKLCILSGRPQDTNLSERIRGIRQQLRGEPAANEAGDRLSGEHGWSEPPRCPLYDTDDQQNALLKLATLMDAGEADVIISTGSWPIHQAGTYRGQLGPLLARLDKQGGRPAIIIATPEPNAAQLALLDDGLVQAYLSMESREIGRQSYWMMKRLAQGLPVAERVLVESHVYLPGAAPAKP</sequence>
<dbReference type="InterPro" id="IPR050555">
    <property type="entry name" value="Bact_Solute-Bind_Prot2"/>
</dbReference>
<dbReference type="InterPro" id="IPR025997">
    <property type="entry name" value="SBP_2_dom"/>
</dbReference>
<gene>
    <name evidence="4" type="ORF">SAMN04244572_01427</name>
</gene>
<feature type="domain" description="Periplasmic binding protein" evidence="3">
    <location>
        <begin position="48"/>
        <end position="328"/>
    </location>
</feature>
<dbReference type="EMBL" id="FNYQ01000018">
    <property type="protein sequence ID" value="SEI71755.1"/>
    <property type="molecule type" value="Genomic_DNA"/>
</dbReference>
<proteinExistence type="inferred from homology"/>
<dbReference type="GO" id="GO:0055085">
    <property type="term" value="P:transmembrane transport"/>
    <property type="evidence" value="ECO:0007669"/>
    <property type="project" value="UniProtKB-ARBA"/>
</dbReference>
<evidence type="ECO:0000256" key="1">
    <source>
        <dbReference type="ARBA" id="ARBA00004418"/>
    </source>
</evidence>
<dbReference type="Gene3D" id="3.40.50.2300">
    <property type="match status" value="2"/>
</dbReference>
<evidence type="ECO:0000256" key="2">
    <source>
        <dbReference type="ARBA" id="ARBA00007639"/>
    </source>
</evidence>
<dbReference type="GO" id="GO:0030246">
    <property type="term" value="F:carbohydrate binding"/>
    <property type="evidence" value="ECO:0007669"/>
    <property type="project" value="TreeGrafter"/>
</dbReference>
<dbReference type="PANTHER" id="PTHR30036">
    <property type="entry name" value="D-XYLOSE-BINDING PERIPLASMIC PROTEIN"/>
    <property type="match status" value="1"/>
</dbReference>
<dbReference type="AlphaFoldDB" id="A0A1H6T6A2"/>
<accession>A0A1H6T6A2</accession>
<protein>
    <submittedName>
        <fullName evidence="4">Ribose transport system substrate-binding protein</fullName>
    </submittedName>
</protein>
<evidence type="ECO:0000259" key="3">
    <source>
        <dbReference type="Pfam" id="PF13407"/>
    </source>
</evidence>
<dbReference type="Proteomes" id="UP000199250">
    <property type="component" value="Unassembled WGS sequence"/>
</dbReference>
<evidence type="ECO:0000313" key="5">
    <source>
        <dbReference type="Proteomes" id="UP000199250"/>
    </source>
</evidence>
<name>A0A1H6T6A2_9GAMM</name>